<feature type="domain" description="PEGA" evidence="2">
    <location>
        <begin position="29"/>
        <end position="99"/>
    </location>
</feature>
<protein>
    <submittedName>
        <fullName evidence="3">PEGA domain-containing protein</fullName>
    </submittedName>
</protein>
<feature type="chain" id="PRO_5045349070" evidence="1">
    <location>
        <begin position="21"/>
        <end position="102"/>
    </location>
</feature>
<feature type="signal peptide" evidence="1">
    <location>
        <begin position="1"/>
        <end position="20"/>
    </location>
</feature>
<dbReference type="EMBL" id="CP089982">
    <property type="protein sequence ID" value="WXA99232.1"/>
    <property type="molecule type" value="Genomic_DNA"/>
</dbReference>
<sequence length="102" mass="10855">MLRRLAGVLLLAAATTAACGGTEPPRTVSLRMKGQPPAATVTIDDQWIGTLARVTRFGVALPPGRHRITVEAPGHFPWDRLVEVKEGDAPVQLDVALVPVPD</sequence>
<proteinExistence type="predicted"/>
<reference evidence="3 4" key="1">
    <citation type="submission" date="2021-12" db="EMBL/GenBank/DDBJ databases">
        <title>Discovery of the Pendulisporaceae a myxobacterial family with distinct sporulation behavior and unique specialized metabolism.</title>
        <authorList>
            <person name="Garcia R."/>
            <person name="Popoff A."/>
            <person name="Bader C.D."/>
            <person name="Loehr J."/>
            <person name="Walesch S."/>
            <person name="Walt C."/>
            <person name="Boldt J."/>
            <person name="Bunk B."/>
            <person name="Haeckl F.J.F.P.J."/>
            <person name="Gunesch A.P."/>
            <person name="Birkelbach J."/>
            <person name="Nuebel U."/>
            <person name="Pietschmann T."/>
            <person name="Bach T."/>
            <person name="Mueller R."/>
        </authorList>
    </citation>
    <scope>NUCLEOTIDE SEQUENCE [LARGE SCALE GENOMIC DNA]</scope>
    <source>
        <strain evidence="3 4">MSr12523</strain>
    </source>
</reference>
<keyword evidence="1" id="KW-0732">Signal</keyword>
<evidence type="ECO:0000256" key="1">
    <source>
        <dbReference type="SAM" id="SignalP"/>
    </source>
</evidence>
<gene>
    <name evidence="3" type="ORF">LZC95_20710</name>
</gene>
<accession>A0ABZ2KNK8</accession>
<keyword evidence="4" id="KW-1185">Reference proteome</keyword>
<dbReference type="InterPro" id="IPR013229">
    <property type="entry name" value="PEGA"/>
</dbReference>
<dbReference type="Proteomes" id="UP001379533">
    <property type="component" value="Chromosome"/>
</dbReference>
<evidence type="ECO:0000259" key="2">
    <source>
        <dbReference type="Pfam" id="PF08308"/>
    </source>
</evidence>
<name>A0ABZ2KNK8_9BACT</name>
<evidence type="ECO:0000313" key="3">
    <source>
        <dbReference type="EMBL" id="WXA99232.1"/>
    </source>
</evidence>
<organism evidence="3 4">
    <name type="scientific">Pendulispora brunnea</name>
    <dbReference type="NCBI Taxonomy" id="2905690"/>
    <lineage>
        <taxon>Bacteria</taxon>
        <taxon>Pseudomonadati</taxon>
        <taxon>Myxococcota</taxon>
        <taxon>Myxococcia</taxon>
        <taxon>Myxococcales</taxon>
        <taxon>Sorangiineae</taxon>
        <taxon>Pendulisporaceae</taxon>
        <taxon>Pendulispora</taxon>
    </lineage>
</organism>
<evidence type="ECO:0000313" key="4">
    <source>
        <dbReference type="Proteomes" id="UP001379533"/>
    </source>
</evidence>
<dbReference type="RefSeq" id="WP_394849865.1">
    <property type="nucleotide sequence ID" value="NZ_CP089982.1"/>
</dbReference>
<dbReference type="PROSITE" id="PS51257">
    <property type="entry name" value="PROKAR_LIPOPROTEIN"/>
    <property type="match status" value="1"/>
</dbReference>
<dbReference type="Pfam" id="PF08308">
    <property type="entry name" value="PEGA"/>
    <property type="match status" value="1"/>
</dbReference>